<keyword evidence="2" id="KW-1185">Reference proteome</keyword>
<gene>
    <name evidence="1" type="ORF">PVK06_023322</name>
</gene>
<evidence type="ECO:0000313" key="1">
    <source>
        <dbReference type="EMBL" id="KAK5818386.1"/>
    </source>
</evidence>
<sequence>MASRNASRSESGRLQRRRFLDQPRTSWLVNKTRRLHQNLATPVVCFEARQAVMVQGPWLRRPHLRSTRRCIGGPLPYCQGSRGYRQKGLRFRAINTRFNHVFRRRYGEGQRGLDQFHRSFHRPTFTIRYRFRGGRLR</sequence>
<organism evidence="1 2">
    <name type="scientific">Gossypium arboreum</name>
    <name type="common">Tree cotton</name>
    <name type="synonym">Gossypium nanking</name>
    <dbReference type="NCBI Taxonomy" id="29729"/>
    <lineage>
        <taxon>Eukaryota</taxon>
        <taxon>Viridiplantae</taxon>
        <taxon>Streptophyta</taxon>
        <taxon>Embryophyta</taxon>
        <taxon>Tracheophyta</taxon>
        <taxon>Spermatophyta</taxon>
        <taxon>Magnoliopsida</taxon>
        <taxon>eudicotyledons</taxon>
        <taxon>Gunneridae</taxon>
        <taxon>Pentapetalae</taxon>
        <taxon>rosids</taxon>
        <taxon>malvids</taxon>
        <taxon>Malvales</taxon>
        <taxon>Malvaceae</taxon>
        <taxon>Malvoideae</taxon>
        <taxon>Gossypium</taxon>
    </lineage>
</organism>
<accession>A0ABR0PAZ3</accession>
<dbReference type="EMBL" id="JARKNE010000007">
    <property type="protein sequence ID" value="KAK5818386.1"/>
    <property type="molecule type" value="Genomic_DNA"/>
</dbReference>
<reference evidence="1 2" key="1">
    <citation type="submission" date="2023-03" db="EMBL/GenBank/DDBJ databases">
        <title>WGS of Gossypium arboreum.</title>
        <authorList>
            <person name="Yu D."/>
        </authorList>
    </citation>
    <scope>NUCLEOTIDE SEQUENCE [LARGE SCALE GENOMIC DNA]</scope>
    <source>
        <tissue evidence="1">Leaf</tissue>
    </source>
</reference>
<proteinExistence type="predicted"/>
<evidence type="ECO:0000313" key="2">
    <source>
        <dbReference type="Proteomes" id="UP001358586"/>
    </source>
</evidence>
<name>A0ABR0PAZ3_GOSAR</name>
<comment type="caution">
    <text evidence="1">The sequence shown here is derived from an EMBL/GenBank/DDBJ whole genome shotgun (WGS) entry which is preliminary data.</text>
</comment>
<dbReference type="Proteomes" id="UP001358586">
    <property type="component" value="Chromosome 7"/>
</dbReference>
<protein>
    <submittedName>
        <fullName evidence="1">Uncharacterized protein</fullName>
    </submittedName>
</protein>